<dbReference type="SUPFAM" id="SSF56672">
    <property type="entry name" value="DNA/RNA polymerases"/>
    <property type="match status" value="1"/>
</dbReference>
<dbReference type="Pfam" id="PF00476">
    <property type="entry name" value="DNA_pol_A"/>
    <property type="match status" value="1"/>
</dbReference>
<keyword evidence="7 17" id="KW-0235">DNA replication</keyword>
<dbReference type="NCBIfam" id="TIGR00593">
    <property type="entry name" value="pola"/>
    <property type="match status" value="1"/>
</dbReference>
<dbReference type="GO" id="GO:0003677">
    <property type="term" value="F:DNA binding"/>
    <property type="evidence" value="ECO:0007669"/>
    <property type="project" value="UniProtKB-UniRule"/>
</dbReference>
<evidence type="ECO:0000256" key="4">
    <source>
        <dbReference type="ARBA" id="ARBA00020311"/>
    </source>
</evidence>
<dbReference type="Gene3D" id="1.10.150.20">
    <property type="entry name" value="5' to 3' exonuclease, C-terminal subdomain"/>
    <property type="match status" value="2"/>
</dbReference>
<feature type="domain" description="DNA-directed DNA polymerase family A palm" evidence="20">
    <location>
        <begin position="622"/>
        <end position="829"/>
    </location>
</feature>
<keyword evidence="14 17" id="KW-0234">DNA repair</keyword>
<dbReference type="InterPro" id="IPR019760">
    <property type="entry name" value="DNA-dir_DNA_pol_A_CS"/>
</dbReference>
<dbReference type="FunFam" id="3.40.50.1010:FF:000001">
    <property type="entry name" value="DNA polymerase I"/>
    <property type="match status" value="1"/>
</dbReference>
<dbReference type="CDD" id="cd08637">
    <property type="entry name" value="DNA_pol_A_pol_I_C"/>
    <property type="match status" value="1"/>
</dbReference>
<keyword evidence="8" id="KW-0540">Nuclease</keyword>
<dbReference type="InterPro" id="IPR036397">
    <property type="entry name" value="RNaseH_sf"/>
</dbReference>
<evidence type="ECO:0000259" key="18">
    <source>
        <dbReference type="SMART" id="SM00474"/>
    </source>
</evidence>
<dbReference type="EC" id="2.7.7.7" evidence="3 16"/>
<dbReference type="CDD" id="cd06140">
    <property type="entry name" value="DNA_polA_I_Bacillus_like_exo"/>
    <property type="match status" value="1"/>
</dbReference>
<reference evidence="21 22" key="1">
    <citation type="submission" date="2018-06" db="EMBL/GenBank/DDBJ databases">
        <authorList>
            <consortium name="Pathogen Informatics"/>
            <person name="Doyle S."/>
        </authorList>
    </citation>
    <scope>NUCLEOTIDE SEQUENCE [LARGE SCALE GENOMIC DNA]</scope>
    <source>
        <strain evidence="21 22">NCTC13163</strain>
    </source>
</reference>
<dbReference type="InterPro" id="IPR043502">
    <property type="entry name" value="DNA/RNA_pol_sf"/>
</dbReference>
<comment type="subunit">
    <text evidence="2 17">Single-chain monomer with multiple functions.</text>
</comment>
<dbReference type="InterPro" id="IPR020045">
    <property type="entry name" value="DNA_polI_H3TH"/>
</dbReference>
<dbReference type="InterPro" id="IPR054690">
    <property type="entry name" value="DNA_polI_exonuclease"/>
</dbReference>
<evidence type="ECO:0000256" key="14">
    <source>
        <dbReference type="ARBA" id="ARBA00023204"/>
    </source>
</evidence>
<comment type="catalytic activity">
    <reaction evidence="15 17">
        <text>DNA(n) + a 2'-deoxyribonucleoside 5'-triphosphate = DNA(n+1) + diphosphate</text>
        <dbReference type="Rhea" id="RHEA:22508"/>
        <dbReference type="Rhea" id="RHEA-COMP:17339"/>
        <dbReference type="Rhea" id="RHEA-COMP:17340"/>
        <dbReference type="ChEBI" id="CHEBI:33019"/>
        <dbReference type="ChEBI" id="CHEBI:61560"/>
        <dbReference type="ChEBI" id="CHEBI:173112"/>
        <dbReference type="EC" id="2.7.7.7"/>
    </reaction>
</comment>
<evidence type="ECO:0000256" key="8">
    <source>
        <dbReference type="ARBA" id="ARBA00022722"/>
    </source>
</evidence>
<dbReference type="STRING" id="1397694.GCA_000702585_01611"/>
<dbReference type="GO" id="GO:0008408">
    <property type="term" value="F:3'-5' exonuclease activity"/>
    <property type="evidence" value="ECO:0007669"/>
    <property type="project" value="InterPro"/>
</dbReference>
<organism evidence="21 22">
    <name type="scientific">Exiguobacterium aurantiacum</name>
    <dbReference type="NCBI Taxonomy" id="33987"/>
    <lineage>
        <taxon>Bacteria</taxon>
        <taxon>Bacillati</taxon>
        <taxon>Bacillota</taxon>
        <taxon>Bacilli</taxon>
        <taxon>Bacillales</taxon>
        <taxon>Bacillales Family XII. Incertae Sedis</taxon>
        <taxon>Exiguobacterium</taxon>
    </lineage>
</organism>
<dbReference type="InterPro" id="IPR029060">
    <property type="entry name" value="PIN-like_dom_sf"/>
</dbReference>
<dbReference type="FunFam" id="1.10.150.20:FF:000003">
    <property type="entry name" value="DNA polymerase I"/>
    <property type="match status" value="1"/>
</dbReference>
<evidence type="ECO:0000256" key="10">
    <source>
        <dbReference type="ARBA" id="ARBA00022801"/>
    </source>
</evidence>
<dbReference type="Gene3D" id="1.20.1060.10">
    <property type="entry name" value="Taq DNA Polymerase, Chain T, domain 4"/>
    <property type="match status" value="1"/>
</dbReference>
<dbReference type="PANTHER" id="PTHR10133:SF27">
    <property type="entry name" value="DNA POLYMERASE NU"/>
    <property type="match status" value="1"/>
</dbReference>
<dbReference type="Gene3D" id="3.30.420.10">
    <property type="entry name" value="Ribonuclease H-like superfamily/Ribonuclease H"/>
    <property type="match status" value="1"/>
</dbReference>
<dbReference type="InterPro" id="IPR020046">
    <property type="entry name" value="5-3_exonucl_a-hlix_arch_N"/>
</dbReference>
<keyword evidence="9 17" id="KW-0227">DNA damage</keyword>
<evidence type="ECO:0000256" key="1">
    <source>
        <dbReference type="ARBA" id="ARBA00007705"/>
    </source>
</evidence>
<evidence type="ECO:0000256" key="13">
    <source>
        <dbReference type="ARBA" id="ARBA00023125"/>
    </source>
</evidence>
<dbReference type="InterPro" id="IPR018320">
    <property type="entry name" value="DNA_polymerase_1"/>
</dbReference>
<dbReference type="PROSITE" id="PS00447">
    <property type="entry name" value="DNA_POLYMERASE_A"/>
    <property type="match status" value="1"/>
</dbReference>
<evidence type="ECO:0000259" key="19">
    <source>
        <dbReference type="SMART" id="SM00475"/>
    </source>
</evidence>
<dbReference type="CDD" id="cd09859">
    <property type="entry name" value="PIN_53EXO"/>
    <property type="match status" value="1"/>
</dbReference>
<evidence type="ECO:0000256" key="17">
    <source>
        <dbReference type="RuleBase" id="RU004460"/>
    </source>
</evidence>
<dbReference type="Proteomes" id="UP000254060">
    <property type="component" value="Unassembled WGS sequence"/>
</dbReference>
<dbReference type="FunFam" id="1.10.150.20:FF:000002">
    <property type="entry name" value="DNA polymerase I"/>
    <property type="match status" value="1"/>
</dbReference>
<dbReference type="NCBIfam" id="NF004397">
    <property type="entry name" value="PRK05755.1"/>
    <property type="match status" value="1"/>
</dbReference>
<gene>
    <name evidence="21" type="primary">polA_1</name>
    <name evidence="17" type="synonym">polA</name>
    <name evidence="21" type="ORF">NCTC13163_01103</name>
</gene>
<protein>
    <recommendedName>
        <fullName evidence="4 16">DNA polymerase I</fullName>
        <ecNumber evidence="3 16">2.7.7.7</ecNumber>
    </recommendedName>
</protein>
<evidence type="ECO:0000259" key="20">
    <source>
        <dbReference type="SMART" id="SM00482"/>
    </source>
</evidence>
<keyword evidence="6 17" id="KW-0548">Nucleotidyltransferase</keyword>
<evidence type="ECO:0000256" key="6">
    <source>
        <dbReference type="ARBA" id="ARBA00022695"/>
    </source>
</evidence>
<dbReference type="InterPro" id="IPR002298">
    <property type="entry name" value="DNA_polymerase_A"/>
</dbReference>
<evidence type="ECO:0000256" key="15">
    <source>
        <dbReference type="ARBA" id="ARBA00049244"/>
    </source>
</evidence>
<keyword evidence="11" id="KW-0269">Exonuclease</keyword>
<evidence type="ECO:0000256" key="3">
    <source>
        <dbReference type="ARBA" id="ARBA00012417"/>
    </source>
</evidence>
<evidence type="ECO:0000256" key="5">
    <source>
        <dbReference type="ARBA" id="ARBA00022679"/>
    </source>
</evidence>
<dbReference type="Pfam" id="PF02739">
    <property type="entry name" value="5_3_exonuc_N"/>
    <property type="match status" value="1"/>
</dbReference>
<dbReference type="GO" id="GO:0006302">
    <property type="term" value="P:double-strand break repair"/>
    <property type="evidence" value="ECO:0007669"/>
    <property type="project" value="TreeGrafter"/>
</dbReference>
<dbReference type="PRINTS" id="PR00868">
    <property type="entry name" value="DNAPOLI"/>
</dbReference>
<name>A0A377FSP3_9BACL</name>
<dbReference type="SMART" id="SM00475">
    <property type="entry name" value="53EXOc"/>
    <property type="match status" value="1"/>
</dbReference>
<dbReference type="SMART" id="SM00482">
    <property type="entry name" value="POLAc"/>
    <property type="match status" value="1"/>
</dbReference>
<dbReference type="Pfam" id="PF01367">
    <property type="entry name" value="5_3_exonuc"/>
    <property type="match status" value="1"/>
</dbReference>
<comment type="similarity">
    <text evidence="1 17">Belongs to the DNA polymerase type-A family.</text>
</comment>
<dbReference type="SUPFAM" id="SSF88723">
    <property type="entry name" value="PIN domain-like"/>
    <property type="match status" value="1"/>
</dbReference>
<dbReference type="InterPro" id="IPR001098">
    <property type="entry name" value="DNA-dir_DNA_pol_A_palm_dom"/>
</dbReference>
<feature type="domain" description="3'-5' exonuclease" evidence="18">
    <location>
        <begin position="295"/>
        <end position="456"/>
    </location>
</feature>
<dbReference type="SUPFAM" id="SSF47807">
    <property type="entry name" value="5' to 3' exonuclease, C-terminal subdomain"/>
    <property type="match status" value="1"/>
</dbReference>
<dbReference type="RefSeq" id="WP_029334717.1">
    <property type="nucleotide sequence ID" value="NZ_UGGP01000001.1"/>
</dbReference>
<dbReference type="Pfam" id="PF22619">
    <property type="entry name" value="DNA_polI_exo1"/>
    <property type="match status" value="1"/>
</dbReference>
<evidence type="ECO:0000256" key="12">
    <source>
        <dbReference type="ARBA" id="ARBA00022932"/>
    </source>
</evidence>
<keyword evidence="5 17" id="KW-0808">Transferase</keyword>
<keyword evidence="12 17" id="KW-0239">DNA-directed DNA polymerase</keyword>
<dbReference type="InterPro" id="IPR002562">
    <property type="entry name" value="3'-5'_exonuclease_dom"/>
</dbReference>
<dbReference type="SUPFAM" id="SSF53098">
    <property type="entry name" value="Ribonuclease H-like"/>
    <property type="match status" value="1"/>
</dbReference>
<dbReference type="Gene3D" id="3.30.70.370">
    <property type="match status" value="1"/>
</dbReference>
<dbReference type="FunFam" id="1.20.1060.10:FF:000001">
    <property type="entry name" value="DNA polymerase I"/>
    <property type="match status" value="1"/>
</dbReference>
<dbReference type="CDD" id="cd09898">
    <property type="entry name" value="H3TH_53EXO"/>
    <property type="match status" value="1"/>
</dbReference>
<dbReference type="GO" id="GO:0008409">
    <property type="term" value="F:5'-3' exonuclease activity"/>
    <property type="evidence" value="ECO:0007669"/>
    <property type="project" value="InterPro"/>
</dbReference>
<keyword evidence="13 17" id="KW-0238">DNA-binding</keyword>
<evidence type="ECO:0000256" key="7">
    <source>
        <dbReference type="ARBA" id="ARBA00022705"/>
    </source>
</evidence>
<dbReference type="InterPro" id="IPR012337">
    <property type="entry name" value="RNaseH-like_sf"/>
</dbReference>
<dbReference type="EMBL" id="UGGP01000001">
    <property type="protein sequence ID" value="STO07748.1"/>
    <property type="molecule type" value="Genomic_DNA"/>
</dbReference>
<evidence type="ECO:0000256" key="9">
    <source>
        <dbReference type="ARBA" id="ARBA00022763"/>
    </source>
</evidence>
<evidence type="ECO:0000313" key="21">
    <source>
        <dbReference type="EMBL" id="STO07748.1"/>
    </source>
</evidence>
<dbReference type="Gene3D" id="3.40.50.1010">
    <property type="entry name" value="5'-nuclease"/>
    <property type="match status" value="1"/>
</dbReference>
<accession>A0A377FSP3</accession>
<dbReference type="AlphaFoldDB" id="A0A377FSP3"/>
<dbReference type="SMART" id="SM00474">
    <property type="entry name" value="35EXOc"/>
    <property type="match status" value="1"/>
</dbReference>
<evidence type="ECO:0000256" key="16">
    <source>
        <dbReference type="NCBIfam" id="TIGR00593"/>
    </source>
</evidence>
<evidence type="ECO:0000256" key="11">
    <source>
        <dbReference type="ARBA" id="ARBA00022839"/>
    </source>
</evidence>
<dbReference type="InterPro" id="IPR002421">
    <property type="entry name" value="5-3_exonuclease"/>
</dbReference>
<dbReference type="GO" id="GO:0003887">
    <property type="term" value="F:DNA-directed DNA polymerase activity"/>
    <property type="evidence" value="ECO:0007669"/>
    <property type="project" value="UniProtKB-UniRule"/>
</dbReference>
<sequence length="865" mass="97255">MNKLLLLDGNSLTYRAFFALPPMTDASGRNTNAVYGFTMMLLKLMEDEQPTHFAVAFDASKKTFRHDTFADYKGGRQKTPGELREQFPIVRELCEAFGIKVLELDQYEADDIIGTLSKREAFDQVTIVTGDKDLLQLIDDRVTVYLTKRGITDVEAMDASAFQERYDGLTPRQMIDLKGLMGDKSDNIPGIPGVGEKTALKLLSNYGSVEGLYEHTHELKGKQKEKVEANEKEARMSKQLATIYTDVPIDVDVDDLQFHPYDAAKVKPLFMSLQFKSLLGKLNTEATTEEATEAREVTTVSIEQQDLTEAVLFLEQLRDDYFEDDIIGVAIASKAGVTVGDVSLLSEPAVKSWLADEARKTICLDAKQTIIQLKRHELRLAGYEDLLVAGYLLNLSGGTTLDSIAAHFDYTLPEDEAVYGKGAKRHVPEQDIFEQHVAEKAMAILSLFDRVSAELDQNEQTSLYQDLERPLVAVLAEMEWAGIHVDVATLKVMEEDLGGRIRQLEEEIHGLAGEAFNINSPKQLGVILFEKLALPPVKKTKTGYSTAADVLEKLAPLHPIVEHIMHYRELGKLQSTYVEGLQKVIKADGKIHTRYTQTLTQTGRLSSVNPNLQNIPIRLEEGRRIRKAFTPSEQGWMLYAVDYSQIELRIMSHMSQDEKMLEAFLHDEDIHTSTAANVFRVAKEEVTSLMRRQAKAVNFGIIYGISDYGLSQNLGISRKEAQTFIDTYFEQFPGVKRFMDAAIERAREHGYVETMLKRRRNIPDIHSRNFNLRGFAERTAINTPIQGTAADIIKKAMIDVDTALRSSGLQSKLLLQVHDELIFEGPKEEMTELETLVKGAMEHTVKLDVPLRADGSFGETWFDTK</sequence>
<evidence type="ECO:0000313" key="22">
    <source>
        <dbReference type="Proteomes" id="UP000254060"/>
    </source>
</evidence>
<dbReference type="InterPro" id="IPR008918">
    <property type="entry name" value="HhH2"/>
</dbReference>
<keyword evidence="10" id="KW-0378">Hydrolase</keyword>
<proteinExistence type="inferred from homology"/>
<dbReference type="GO" id="GO:0006261">
    <property type="term" value="P:DNA-templated DNA replication"/>
    <property type="evidence" value="ECO:0007669"/>
    <property type="project" value="UniProtKB-UniRule"/>
</dbReference>
<dbReference type="SMART" id="SM00279">
    <property type="entry name" value="HhH2"/>
    <property type="match status" value="1"/>
</dbReference>
<evidence type="ECO:0000256" key="2">
    <source>
        <dbReference type="ARBA" id="ARBA00011541"/>
    </source>
</evidence>
<dbReference type="PANTHER" id="PTHR10133">
    <property type="entry name" value="DNA POLYMERASE I"/>
    <property type="match status" value="1"/>
</dbReference>
<dbReference type="InterPro" id="IPR036279">
    <property type="entry name" value="5-3_exonuclease_C_sf"/>
</dbReference>
<feature type="domain" description="5'-3' exonuclease" evidence="19">
    <location>
        <begin position="2"/>
        <end position="259"/>
    </location>
</feature>
<dbReference type="OrthoDB" id="9806424at2"/>